<reference evidence="3" key="2">
    <citation type="submission" date="2017-10" db="EMBL/GenBank/DDBJ databases">
        <title>Ladona fulva Genome sequencing and assembly.</title>
        <authorList>
            <person name="Murali S."/>
            <person name="Richards S."/>
            <person name="Bandaranaike D."/>
            <person name="Bellair M."/>
            <person name="Blankenburg K."/>
            <person name="Chao H."/>
            <person name="Dinh H."/>
            <person name="Doddapaneni H."/>
            <person name="Dugan-Rocha S."/>
            <person name="Elkadiri S."/>
            <person name="Gnanaolivu R."/>
            <person name="Hernandez B."/>
            <person name="Skinner E."/>
            <person name="Javaid M."/>
            <person name="Lee S."/>
            <person name="Li M."/>
            <person name="Ming W."/>
            <person name="Munidasa M."/>
            <person name="Muniz J."/>
            <person name="Nguyen L."/>
            <person name="Hughes D."/>
            <person name="Osuji N."/>
            <person name="Pu L.-L."/>
            <person name="Puazo M."/>
            <person name="Qu C."/>
            <person name="Quiroz J."/>
            <person name="Raj R."/>
            <person name="Weissenberger G."/>
            <person name="Xin Y."/>
            <person name="Zou X."/>
            <person name="Han Y."/>
            <person name="Worley K."/>
            <person name="Muzny D."/>
            <person name="Gibbs R."/>
        </authorList>
    </citation>
    <scope>NUCLEOTIDE SEQUENCE</scope>
    <source>
        <strain evidence="3">Sampled in the wild</strain>
    </source>
</reference>
<keyword evidence="1" id="KW-0378">Hydrolase</keyword>
<keyword evidence="4" id="KW-1185">Reference proteome</keyword>
<dbReference type="GO" id="GO:0046475">
    <property type="term" value="P:glycerophospholipid catabolic process"/>
    <property type="evidence" value="ECO:0007669"/>
    <property type="project" value="TreeGrafter"/>
</dbReference>
<dbReference type="Gene3D" id="3.20.20.190">
    <property type="entry name" value="Phosphatidylinositol (PI) phosphodiesterase"/>
    <property type="match status" value="1"/>
</dbReference>
<protein>
    <recommendedName>
        <fullName evidence="2">GP-PDE domain-containing protein</fullName>
    </recommendedName>
</protein>
<dbReference type="GO" id="GO:0047389">
    <property type="term" value="F:glycerophosphocholine phosphodiesterase activity"/>
    <property type="evidence" value="ECO:0007669"/>
    <property type="project" value="TreeGrafter"/>
</dbReference>
<dbReference type="InterPro" id="IPR051578">
    <property type="entry name" value="GDPD"/>
</dbReference>
<dbReference type="SUPFAM" id="SSF51695">
    <property type="entry name" value="PLC-like phosphodiesterases"/>
    <property type="match status" value="1"/>
</dbReference>
<reference evidence="3" key="1">
    <citation type="submission" date="2013-04" db="EMBL/GenBank/DDBJ databases">
        <authorList>
            <person name="Qu J."/>
            <person name="Murali S.C."/>
            <person name="Bandaranaike D."/>
            <person name="Bellair M."/>
            <person name="Blankenburg K."/>
            <person name="Chao H."/>
            <person name="Dinh H."/>
            <person name="Doddapaneni H."/>
            <person name="Downs B."/>
            <person name="Dugan-Rocha S."/>
            <person name="Elkadiri S."/>
            <person name="Gnanaolivu R.D."/>
            <person name="Hernandez B."/>
            <person name="Javaid M."/>
            <person name="Jayaseelan J.C."/>
            <person name="Lee S."/>
            <person name="Li M."/>
            <person name="Ming W."/>
            <person name="Munidasa M."/>
            <person name="Muniz J."/>
            <person name="Nguyen L."/>
            <person name="Ongeri F."/>
            <person name="Osuji N."/>
            <person name="Pu L.-L."/>
            <person name="Puazo M."/>
            <person name="Qu C."/>
            <person name="Quiroz J."/>
            <person name="Raj R."/>
            <person name="Weissenberger G."/>
            <person name="Xin Y."/>
            <person name="Zou X."/>
            <person name="Han Y."/>
            <person name="Richards S."/>
            <person name="Worley K."/>
            <person name="Muzny D."/>
            <person name="Gibbs R."/>
        </authorList>
    </citation>
    <scope>NUCLEOTIDE SEQUENCE</scope>
    <source>
        <strain evidence="3">Sampled in the wild</strain>
    </source>
</reference>
<dbReference type="InterPro" id="IPR017946">
    <property type="entry name" value="PLC-like_Pdiesterase_TIM-brl"/>
</dbReference>
<evidence type="ECO:0000259" key="2">
    <source>
        <dbReference type="PROSITE" id="PS51704"/>
    </source>
</evidence>
<organism evidence="3 4">
    <name type="scientific">Ladona fulva</name>
    <name type="common">Scarce chaser dragonfly</name>
    <name type="synonym">Libellula fulva</name>
    <dbReference type="NCBI Taxonomy" id="123851"/>
    <lineage>
        <taxon>Eukaryota</taxon>
        <taxon>Metazoa</taxon>
        <taxon>Ecdysozoa</taxon>
        <taxon>Arthropoda</taxon>
        <taxon>Hexapoda</taxon>
        <taxon>Insecta</taxon>
        <taxon>Pterygota</taxon>
        <taxon>Palaeoptera</taxon>
        <taxon>Odonata</taxon>
        <taxon>Epiprocta</taxon>
        <taxon>Anisoptera</taxon>
        <taxon>Libelluloidea</taxon>
        <taxon>Libellulidae</taxon>
        <taxon>Ladona</taxon>
    </lineage>
</organism>
<dbReference type="EMBL" id="KZ308658">
    <property type="protein sequence ID" value="KAG8232831.1"/>
    <property type="molecule type" value="Genomic_DNA"/>
</dbReference>
<evidence type="ECO:0000256" key="1">
    <source>
        <dbReference type="ARBA" id="ARBA00022801"/>
    </source>
</evidence>
<proteinExistence type="predicted"/>
<feature type="domain" description="GP-PDE" evidence="2">
    <location>
        <begin position="1"/>
        <end position="92"/>
    </location>
</feature>
<evidence type="ECO:0000313" key="4">
    <source>
        <dbReference type="Proteomes" id="UP000792457"/>
    </source>
</evidence>
<dbReference type="PANTHER" id="PTHR22958:SF1">
    <property type="entry name" value="GLYCEROPHOSPHOCHOLINE PHOSPHODIESTERASE GPCPD1"/>
    <property type="match status" value="1"/>
</dbReference>
<dbReference type="PANTHER" id="PTHR22958">
    <property type="entry name" value="GLYCEROPHOSPHORYL DIESTER PHOSPHODIESTERASE"/>
    <property type="match status" value="1"/>
</dbReference>
<dbReference type="PROSITE" id="PS51704">
    <property type="entry name" value="GP_PDE"/>
    <property type="match status" value="1"/>
</dbReference>
<dbReference type="OrthoDB" id="1058301at2759"/>
<sequence>MQEGTSKEERFTDEDLADHSPFPTLQHALEAIDPHVGFNVEIKWTMQLKDGTYELYHPFDLNLYVDLILETVLKYAGQRKIVFSCFNPDICS</sequence>
<accession>A0A8K0KCY9</accession>
<evidence type="ECO:0000313" key="3">
    <source>
        <dbReference type="EMBL" id="KAG8232831.1"/>
    </source>
</evidence>
<dbReference type="Proteomes" id="UP000792457">
    <property type="component" value="Unassembled WGS sequence"/>
</dbReference>
<dbReference type="InterPro" id="IPR030395">
    <property type="entry name" value="GP_PDE_dom"/>
</dbReference>
<dbReference type="AlphaFoldDB" id="A0A8K0KCY9"/>
<feature type="non-terminal residue" evidence="3">
    <location>
        <position position="92"/>
    </location>
</feature>
<name>A0A8K0KCY9_LADFU</name>
<comment type="caution">
    <text evidence="3">The sequence shown here is derived from an EMBL/GenBank/DDBJ whole genome shotgun (WGS) entry which is preliminary data.</text>
</comment>
<dbReference type="Pfam" id="PF03009">
    <property type="entry name" value="GDPD"/>
    <property type="match status" value="1"/>
</dbReference>
<gene>
    <name evidence="3" type="ORF">J437_LFUL013371</name>
</gene>